<accession>A0A5C4XRJ0</accession>
<comment type="caution">
    <text evidence="2">The sequence shown here is derived from an EMBL/GenBank/DDBJ whole genome shotgun (WGS) entry which is preliminary data.</text>
</comment>
<name>A0A5C4XRJ0_9HYPH</name>
<protein>
    <submittedName>
        <fullName evidence="2">CAP domain-containing protein</fullName>
    </submittedName>
</protein>
<dbReference type="Gene3D" id="3.40.33.10">
    <property type="entry name" value="CAP"/>
    <property type="match status" value="1"/>
</dbReference>
<dbReference type="PROSITE" id="PS51318">
    <property type="entry name" value="TAT"/>
    <property type="match status" value="1"/>
</dbReference>
<dbReference type="CDD" id="cd05379">
    <property type="entry name" value="CAP_bacterial"/>
    <property type="match status" value="1"/>
</dbReference>
<dbReference type="AlphaFoldDB" id="A0A5C4XRJ0"/>
<gene>
    <name evidence="2" type="ORF">FHP24_08375</name>
</gene>
<dbReference type="PANTHER" id="PTHR31157:SF1">
    <property type="entry name" value="SCP DOMAIN-CONTAINING PROTEIN"/>
    <property type="match status" value="1"/>
</dbReference>
<evidence type="ECO:0000313" key="3">
    <source>
        <dbReference type="Proteomes" id="UP000311605"/>
    </source>
</evidence>
<dbReference type="EMBL" id="VDMN01000001">
    <property type="protein sequence ID" value="TNM66206.1"/>
    <property type="molecule type" value="Genomic_DNA"/>
</dbReference>
<dbReference type="Proteomes" id="UP000311605">
    <property type="component" value="Unassembled WGS sequence"/>
</dbReference>
<dbReference type="InterPro" id="IPR014044">
    <property type="entry name" value="CAP_dom"/>
</dbReference>
<sequence>MTISTLPSRRGFLALSGLTIAGTGLLLAGCSTTAVLTPTPGSQDDTVAALPMVNKLRASKGLSALALDVSARKAAAIQAIRMAKAEEMKHLIGFGDDFGARMKKSDVALPAAENIAAGQKSVEAAVQAWIDSPKHLENMLGGYRGLGVAMAAAKDGRPYWAMVLSG</sequence>
<dbReference type="InterPro" id="IPR035940">
    <property type="entry name" value="CAP_sf"/>
</dbReference>
<reference evidence="2 3" key="1">
    <citation type="submission" date="2019-06" db="EMBL/GenBank/DDBJ databases">
        <title>The draft genome of Rhizobium smilacinae PTYR-5.</title>
        <authorList>
            <person name="Liu L."/>
            <person name="Li L."/>
            <person name="Zhang X."/>
        </authorList>
    </citation>
    <scope>NUCLEOTIDE SEQUENCE [LARGE SCALE GENOMIC DNA]</scope>
    <source>
        <strain evidence="2 3">PTYR-5</strain>
    </source>
</reference>
<organism evidence="2 3">
    <name type="scientific">Aliirhizobium smilacinae</name>
    <dbReference type="NCBI Taxonomy" id="1395944"/>
    <lineage>
        <taxon>Bacteria</taxon>
        <taxon>Pseudomonadati</taxon>
        <taxon>Pseudomonadota</taxon>
        <taxon>Alphaproteobacteria</taxon>
        <taxon>Hyphomicrobiales</taxon>
        <taxon>Rhizobiaceae</taxon>
        <taxon>Aliirhizobium</taxon>
    </lineage>
</organism>
<proteinExistence type="predicted"/>
<dbReference type="SUPFAM" id="SSF55797">
    <property type="entry name" value="PR-1-like"/>
    <property type="match status" value="1"/>
</dbReference>
<dbReference type="InterPro" id="IPR006311">
    <property type="entry name" value="TAT_signal"/>
</dbReference>
<dbReference type="Pfam" id="PF00188">
    <property type="entry name" value="CAP"/>
    <property type="match status" value="1"/>
</dbReference>
<evidence type="ECO:0000259" key="1">
    <source>
        <dbReference type="Pfam" id="PF00188"/>
    </source>
</evidence>
<evidence type="ECO:0000313" key="2">
    <source>
        <dbReference type="EMBL" id="TNM66206.1"/>
    </source>
</evidence>
<dbReference type="OrthoDB" id="9811255at2"/>
<dbReference type="RefSeq" id="WP_139675419.1">
    <property type="nucleotide sequence ID" value="NZ_VDMN01000001.1"/>
</dbReference>
<dbReference type="PANTHER" id="PTHR31157">
    <property type="entry name" value="SCP DOMAIN-CONTAINING PROTEIN"/>
    <property type="match status" value="1"/>
</dbReference>
<keyword evidence="3" id="KW-1185">Reference proteome</keyword>
<feature type="domain" description="SCP" evidence="1">
    <location>
        <begin position="52"/>
        <end position="161"/>
    </location>
</feature>